<dbReference type="RefSeq" id="WP_221226430.1">
    <property type="nucleotide sequence ID" value="NZ_CBCSLB010000014.1"/>
</dbReference>
<dbReference type="AlphaFoldDB" id="A0A7W5CAL4"/>
<keyword evidence="2" id="KW-1185">Reference proteome</keyword>
<organism evidence="1 2">
    <name type="scientific">Paenibacillus endophyticus</name>
    <dbReference type="NCBI Taxonomy" id="1294268"/>
    <lineage>
        <taxon>Bacteria</taxon>
        <taxon>Bacillati</taxon>
        <taxon>Bacillota</taxon>
        <taxon>Bacilli</taxon>
        <taxon>Bacillales</taxon>
        <taxon>Paenibacillaceae</taxon>
        <taxon>Paenibacillus</taxon>
    </lineage>
</organism>
<gene>
    <name evidence="1" type="ORF">FHS16_004277</name>
</gene>
<protein>
    <submittedName>
        <fullName evidence="1">Uncharacterized protein</fullName>
    </submittedName>
</protein>
<name>A0A7W5CAL4_9BACL</name>
<dbReference type="EMBL" id="JACHXW010000014">
    <property type="protein sequence ID" value="MBB3154201.1"/>
    <property type="molecule type" value="Genomic_DNA"/>
</dbReference>
<comment type="caution">
    <text evidence="1">The sequence shown here is derived from an EMBL/GenBank/DDBJ whole genome shotgun (WGS) entry which is preliminary data.</text>
</comment>
<reference evidence="1 2" key="1">
    <citation type="submission" date="2020-08" db="EMBL/GenBank/DDBJ databases">
        <title>Genomic Encyclopedia of Type Strains, Phase III (KMG-III): the genomes of soil and plant-associated and newly described type strains.</title>
        <authorList>
            <person name="Whitman W."/>
        </authorList>
    </citation>
    <scope>NUCLEOTIDE SEQUENCE [LARGE SCALE GENOMIC DNA]</scope>
    <source>
        <strain evidence="1 2">CECT 8234</strain>
    </source>
</reference>
<dbReference type="Proteomes" id="UP000518605">
    <property type="component" value="Unassembled WGS sequence"/>
</dbReference>
<proteinExistence type="predicted"/>
<evidence type="ECO:0000313" key="1">
    <source>
        <dbReference type="EMBL" id="MBB3154201.1"/>
    </source>
</evidence>
<sequence length="99" mass="10612">MSQQQAHQNMMNTTTFMNDVTGVTAMRTIFSSENPIESWIEMATLIGPMGAPKGGNNTLKSFNDIASNPKNLWAKSVDDVAGILESGWTKGVYGSNGLG</sequence>
<evidence type="ECO:0000313" key="2">
    <source>
        <dbReference type="Proteomes" id="UP000518605"/>
    </source>
</evidence>
<accession>A0A7W5CAL4</accession>